<gene>
    <name evidence="4" type="ORF">CITCOLO1_LOCUS12517</name>
</gene>
<dbReference type="Pfam" id="PF13812">
    <property type="entry name" value="PPR_3"/>
    <property type="match status" value="2"/>
</dbReference>
<evidence type="ECO:0000256" key="1">
    <source>
        <dbReference type="ARBA" id="ARBA00022737"/>
    </source>
</evidence>
<dbReference type="NCBIfam" id="TIGR00756">
    <property type="entry name" value="PPR"/>
    <property type="match status" value="2"/>
</dbReference>
<dbReference type="InterPro" id="IPR002885">
    <property type="entry name" value="PPR_rpt"/>
</dbReference>
<evidence type="ECO:0008006" key="6">
    <source>
        <dbReference type="Google" id="ProtNLM"/>
    </source>
</evidence>
<feature type="repeat" description="PPR" evidence="2">
    <location>
        <begin position="412"/>
        <end position="446"/>
    </location>
</feature>
<dbReference type="Pfam" id="PF01535">
    <property type="entry name" value="PPR"/>
    <property type="match status" value="2"/>
</dbReference>
<dbReference type="PROSITE" id="PS51375">
    <property type="entry name" value="PPR"/>
    <property type="match status" value="3"/>
</dbReference>
<dbReference type="Proteomes" id="UP001642487">
    <property type="component" value="Chromosome 4"/>
</dbReference>
<evidence type="ECO:0000256" key="3">
    <source>
        <dbReference type="SAM" id="MobiDB-lite"/>
    </source>
</evidence>
<dbReference type="Gene3D" id="1.25.40.10">
    <property type="entry name" value="Tetratricopeptide repeat domain"/>
    <property type="match status" value="4"/>
</dbReference>
<organism evidence="4 5">
    <name type="scientific">Citrullus colocynthis</name>
    <name type="common">colocynth</name>
    <dbReference type="NCBI Taxonomy" id="252529"/>
    <lineage>
        <taxon>Eukaryota</taxon>
        <taxon>Viridiplantae</taxon>
        <taxon>Streptophyta</taxon>
        <taxon>Embryophyta</taxon>
        <taxon>Tracheophyta</taxon>
        <taxon>Spermatophyta</taxon>
        <taxon>Magnoliopsida</taxon>
        <taxon>eudicotyledons</taxon>
        <taxon>Gunneridae</taxon>
        <taxon>Pentapetalae</taxon>
        <taxon>rosids</taxon>
        <taxon>fabids</taxon>
        <taxon>Cucurbitales</taxon>
        <taxon>Cucurbitaceae</taxon>
        <taxon>Benincaseae</taxon>
        <taxon>Citrullus</taxon>
    </lineage>
</organism>
<feature type="repeat" description="PPR" evidence="2">
    <location>
        <begin position="342"/>
        <end position="376"/>
    </location>
</feature>
<name>A0ABP0YJ97_9ROSI</name>
<dbReference type="PANTHER" id="PTHR46935">
    <property type="entry name" value="OS01G0674700 PROTEIN"/>
    <property type="match status" value="1"/>
</dbReference>
<feature type="repeat" description="PPR" evidence="2">
    <location>
        <begin position="517"/>
        <end position="551"/>
    </location>
</feature>
<protein>
    <recommendedName>
        <fullName evidence="6">Pentatricopeptide repeat-containing protein</fullName>
    </recommendedName>
</protein>
<accession>A0ABP0YJ97</accession>
<dbReference type="EMBL" id="OZ021738">
    <property type="protein sequence ID" value="CAK9320469.1"/>
    <property type="molecule type" value="Genomic_DNA"/>
</dbReference>
<feature type="compositionally biased region" description="Basic residues" evidence="3">
    <location>
        <begin position="39"/>
        <end position="57"/>
    </location>
</feature>
<dbReference type="InterPro" id="IPR044645">
    <property type="entry name" value="DG1/EMB2279-like"/>
</dbReference>
<evidence type="ECO:0000313" key="5">
    <source>
        <dbReference type="Proteomes" id="UP001642487"/>
    </source>
</evidence>
<sequence length="866" mass="98796">MEALSRNAPIPSPKFEPDTEKIKRTLLQKGVHPTPKVVRSLRKKQIQKHNRKLKRLAQRQADQSPPLSESQKQLIAEETHFLTLRSEYKEFSKAIEAKPAGGLMVGRPWERLERVNLKELTGFRTGYNRDNLKKESLRELRKLFEARKLEELQWALDDDVELKEEWLESENGHCDAVKRRRGDGEVIRFLVDRLSSRPISMRDWKFSKMMIRSGLQFNEGQLLKILDALGAKGCWKQALSVVEWVYNLKSHSHFKSRFVYTKLLAVLGMARKPQEALKIFNLMRGDGQIYPDMAAYHSIAVTLGQAGLLKQLLKVIECMRQQPSKKVRNKCRKSWDPAVEPDLVIYNAILNACIPTLEWKGVYWVFTQLRKSGLRPNGATYGLSMEVMLKSGKYEQLHKLFTKMKKSGETLKANTYRVLVKAFWEEGNVNGAIEAVRDMEQRGVVGSASVYYELACCLCYNGRWQDALAEVEKMKTLSHMKPLVVTFTGMILSSFDGGHIDDCISIFEYMKQKCVPNIGTINAMLKVYGRDDMFSKAKDLFEEIKRKAGRSSNSSAVPSLVPDEYTYGSMLEAAASALQWEYFENVYREMALSGYRLDHSKHAMLLVEASRAGKWYLLDHAFDTILEDGQIPHPLLFTEMILQLTTQGNYEQAVILVRTMGYAPFQVSERQWTELFERNMDRNCWNSLQKLSDALSDCDASEATVSNLSRSLQSLCKLDIPENTSQSVASDHDATDGLQLPGSEIMENMELHPDRVSDCCDKSLDITPVNSHASLNMKVKSDSKMSSWSPSISEGVLGTDEFSDRSNNELSTFDLCDDNEDDEEELNTLLDEFDDSYDSSLPSVNEILKTWKEERKTDGLFLHPLN</sequence>
<dbReference type="InterPro" id="IPR011990">
    <property type="entry name" value="TPR-like_helical_dom_sf"/>
</dbReference>
<proteinExistence type="predicted"/>
<keyword evidence="5" id="KW-1185">Reference proteome</keyword>
<keyword evidence="1" id="KW-0677">Repeat</keyword>
<dbReference type="PANTHER" id="PTHR46935:SF2">
    <property type="entry name" value="PENTACOTRIPEPTIDE-REPEAT REGION OF PRORP DOMAIN-CONTAINING PROTEIN"/>
    <property type="match status" value="1"/>
</dbReference>
<evidence type="ECO:0000313" key="4">
    <source>
        <dbReference type="EMBL" id="CAK9320469.1"/>
    </source>
</evidence>
<feature type="compositionally biased region" description="Polar residues" evidence="3">
    <location>
        <begin position="60"/>
        <end position="72"/>
    </location>
</feature>
<reference evidence="4 5" key="1">
    <citation type="submission" date="2024-03" db="EMBL/GenBank/DDBJ databases">
        <authorList>
            <person name="Gkanogiannis A."/>
            <person name="Becerra Lopez-Lavalle L."/>
        </authorList>
    </citation>
    <scope>NUCLEOTIDE SEQUENCE [LARGE SCALE GENOMIC DNA]</scope>
</reference>
<evidence type="ECO:0000256" key="2">
    <source>
        <dbReference type="PROSITE-ProRule" id="PRU00708"/>
    </source>
</evidence>
<feature type="region of interest" description="Disordered" evidence="3">
    <location>
        <begin position="1"/>
        <end position="72"/>
    </location>
</feature>